<name>A0A1H6BKK4_9HYPH</name>
<evidence type="ECO:0000256" key="1">
    <source>
        <dbReference type="SAM" id="MobiDB-lite"/>
    </source>
</evidence>
<sequence length="104" mass="12347">MVREITNATRLARRMTEPVELTSQYGFIRDDNDHTIKPPPEWAVSLTREELHHLRDDEREAEGKPRRFGPRPTGEAGKRLDFLRERLIERRKELEIQRLLQTSS</sequence>
<dbReference type="AlphaFoldDB" id="A0A1H6BKK4"/>
<accession>A0A1H6BKK4</accession>
<gene>
    <name evidence="2" type="ORF">SAMN04488115_107297</name>
</gene>
<keyword evidence="3" id="KW-1185">Reference proteome</keyword>
<dbReference type="EMBL" id="FNUY01000007">
    <property type="protein sequence ID" value="SEG60995.1"/>
    <property type="molecule type" value="Genomic_DNA"/>
</dbReference>
<reference evidence="2 3" key="1">
    <citation type="submission" date="2016-10" db="EMBL/GenBank/DDBJ databases">
        <authorList>
            <person name="de Groot N.N."/>
        </authorList>
    </citation>
    <scope>NUCLEOTIDE SEQUENCE [LARGE SCALE GENOMIC DNA]</scope>
    <source>
        <strain evidence="2 3">DSM 26656</strain>
    </source>
</reference>
<evidence type="ECO:0000313" key="2">
    <source>
        <dbReference type="EMBL" id="SEG60995.1"/>
    </source>
</evidence>
<feature type="compositionally biased region" description="Basic and acidic residues" evidence="1">
    <location>
        <begin position="54"/>
        <end position="65"/>
    </location>
</feature>
<proteinExistence type="predicted"/>
<feature type="region of interest" description="Disordered" evidence="1">
    <location>
        <begin position="54"/>
        <end position="79"/>
    </location>
</feature>
<protein>
    <submittedName>
        <fullName evidence="2">Uncharacterized protein</fullName>
    </submittedName>
</protein>
<dbReference type="Proteomes" id="UP000236743">
    <property type="component" value="Unassembled WGS sequence"/>
</dbReference>
<evidence type="ECO:0000313" key="3">
    <source>
        <dbReference type="Proteomes" id="UP000236743"/>
    </source>
</evidence>
<organism evidence="2 3">
    <name type="scientific">Bosea lathyri</name>
    <dbReference type="NCBI Taxonomy" id="1036778"/>
    <lineage>
        <taxon>Bacteria</taxon>
        <taxon>Pseudomonadati</taxon>
        <taxon>Pseudomonadota</taxon>
        <taxon>Alphaproteobacteria</taxon>
        <taxon>Hyphomicrobiales</taxon>
        <taxon>Boseaceae</taxon>
        <taxon>Bosea</taxon>
    </lineage>
</organism>